<keyword evidence="1" id="KW-0863">Zinc-finger</keyword>
<dbReference type="OrthoDB" id="3863715at2759"/>
<dbReference type="GO" id="GO:0003723">
    <property type="term" value="F:RNA binding"/>
    <property type="evidence" value="ECO:0007669"/>
    <property type="project" value="InterPro"/>
</dbReference>
<dbReference type="KEGG" id="xla:108699563"/>
<keyword evidence="1" id="KW-0862">Zinc</keyword>
<evidence type="ECO:0000313" key="4">
    <source>
        <dbReference type="RefSeq" id="XP_018087138.1"/>
    </source>
</evidence>
<sequence>MEEGVPAFARVKNSVRVVTEAAVGEERLIHIVDRILGEIGHVRREEILAIQDYPRRGVYDVTFIGEGVFSSFLKLLSENQEDSRLAGYRIFPHFEQEEVILIVKSYSPNVKLEEVQLVLSKFCEKLVFVGKVLNGLGIWTSKYRFKAKFKKDKLPPARFRLGTWSLDCFFNGMPGFCKKCRLYGHKEEACKVCRNCGETSHDSKDCKEPKKCNLCFQSGHLYANCLQRNGKIEKKAGKKENLFEDLFEEIPQSKVVEEEKSTAKSEVLVKRKTKVREETLVKTDSLVSVPETPAKKKPRTRGENLYRHWKDKTDEEIREYIAGWSDDEEFEEVHKCIQEGRVTGDYRERVLDFIRKLK</sequence>
<dbReference type="SMART" id="SM00343">
    <property type="entry name" value="ZnF_C2HC"/>
    <property type="match status" value="2"/>
</dbReference>
<dbReference type="PROSITE" id="PS50158">
    <property type="entry name" value="ZF_CCHC"/>
    <property type="match status" value="1"/>
</dbReference>
<protein>
    <submittedName>
        <fullName evidence="4">Zinc finger CCHC domain-containing protein 3-like</fullName>
    </submittedName>
</protein>
<dbReference type="PANTHER" id="PTHR22639:SF6">
    <property type="entry name" value="ZINC FINGER CCHC DOMAIN-CONTAINING PROTEIN 3-LIKE"/>
    <property type="match status" value="1"/>
</dbReference>
<dbReference type="GO" id="GO:0002218">
    <property type="term" value="P:activation of innate immune response"/>
    <property type="evidence" value="ECO:0007669"/>
    <property type="project" value="InterPro"/>
</dbReference>
<accession>A0A8J0TE65</accession>
<dbReference type="AlphaFoldDB" id="A0A8J0TE65"/>
<proteinExistence type="predicted"/>
<feature type="domain" description="CCHC-type" evidence="2">
    <location>
        <begin position="193"/>
        <end position="208"/>
    </location>
</feature>
<dbReference type="Proteomes" id="UP000186698">
    <property type="component" value="Chromosome 8L"/>
</dbReference>
<name>A0A8J0TE65_XENLA</name>
<dbReference type="RefSeq" id="XP_018087138.1">
    <property type="nucleotide sequence ID" value="XM_018231649.1"/>
</dbReference>
<reference evidence="4" key="1">
    <citation type="submission" date="2025-08" db="UniProtKB">
        <authorList>
            <consortium name="RefSeq"/>
        </authorList>
    </citation>
    <scope>IDENTIFICATION</scope>
    <source>
        <strain evidence="4">J_2021</strain>
        <tissue evidence="4">Erythrocytes</tissue>
    </source>
</reference>
<dbReference type="InterPro" id="IPR057811">
    <property type="entry name" value="RBD_ZCCHC3_2nd"/>
</dbReference>
<keyword evidence="3" id="KW-1185">Reference proteome</keyword>
<evidence type="ECO:0000259" key="2">
    <source>
        <dbReference type="PROSITE" id="PS50158"/>
    </source>
</evidence>
<dbReference type="GeneID" id="108699563"/>
<keyword evidence="1" id="KW-0479">Metal-binding</keyword>
<dbReference type="Gene3D" id="4.10.60.10">
    <property type="entry name" value="Zinc finger, CCHC-type"/>
    <property type="match status" value="1"/>
</dbReference>
<dbReference type="SUPFAM" id="SSF57756">
    <property type="entry name" value="Retrovirus zinc finger-like domains"/>
    <property type="match status" value="1"/>
</dbReference>
<gene>
    <name evidence="4" type="primary">LOC108699563</name>
</gene>
<dbReference type="InterPro" id="IPR042509">
    <property type="entry name" value="ZCCHC3"/>
</dbReference>
<dbReference type="InterPro" id="IPR057810">
    <property type="entry name" value="RBD_ZCCHC3_1st"/>
</dbReference>
<dbReference type="PANTHER" id="PTHR22639">
    <property type="entry name" value="GAG-RELATED PROTEIN"/>
    <property type="match status" value="1"/>
</dbReference>
<organism evidence="3 4">
    <name type="scientific">Xenopus laevis</name>
    <name type="common">African clawed frog</name>
    <dbReference type="NCBI Taxonomy" id="8355"/>
    <lineage>
        <taxon>Eukaryota</taxon>
        <taxon>Metazoa</taxon>
        <taxon>Chordata</taxon>
        <taxon>Craniata</taxon>
        <taxon>Vertebrata</taxon>
        <taxon>Euteleostomi</taxon>
        <taxon>Amphibia</taxon>
        <taxon>Batrachia</taxon>
        <taxon>Anura</taxon>
        <taxon>Pipoidea</taxon>
        <taxon>Pipidae</taxon>
        <taxon>Xenopodinae</taxon>
        <taxon>Xenopus</taxon>
        <taxon>Xenopus</taxon>
    </lineage>
</organism>
<dbReference type="InterPro" id="IPR001878">
    <property type="entry name" value="Znf_CCHC"/>
</dbReference>
<evidence type="ECO:0000313" key="3">
    <source>
        <dbReference type="Proteomes" id="UP000186698"/>
    </source>
</evidence>
<evidence type="ECO:0000256" key="1">
    <source>
        <dbReference type="PROSITE-ProRule" id="PRU00047"/>
    </source>
</evidence>
<dbReference type="InterPro" id="IPR036875">
    <property type="entry name" value="Znf_CCHC_sf"/>
</dbReference>
<dbReference type="Pfam" id="PF23058">
    <property type="entry name" value="RBD_ZCCHC3_2nd"/>
    <property type="match status" value="1"/>
</dbReference>
<dbReference type="GO" id="GO:0003690">
    <property type="term" value="F:double-stranded DNA binding"/>
    <property type="evidence" value="ECO:0007669"/>
    <property type="project" value="InterPro"/>
</dbReference>
<dbReference type="GO" id="GO:0008270">
    <property type="term" value="F:zinc ion binding"/>
    <property type="evidence" value="ECO:0007669"/>
    <property type="project" value="UniProtKB-KW"/>
</dbReference>
<dbReference type="Pfam" id="PF23057">
    <property type="entry name" value="RBD_ZCCHC3_1st"/>
    <property type="match status" value="1"/>
</dbReference>